<gene>
    <name evidence="2" type="ORF">S2091_3549</name>
</gene>
<feature type="transmembrane region" description="Helical" evidence="1">
    <location>
        <begin position="53"/>
        <end position="74"/>
    </location>
</feature>
<name>A0A2S9GVQ4_9BURK</name>
<evidence type="ECO:0000313" key="3">
    <source>
        <dbReference type="Proteomes" id="UP000237839"/>
    </source>
</evidence>
<feature type="transmembrane region" description="Helical" evidence="1">
    <location>
        <begin position="121"/>
        <end position="146"/>
    </location>
</feature>
<dbReference type="RefSeq" id="WP_105533298.1">
    <property type="nucleotide sequence ID" value="NZ_PUGF01000019.1"/>
</dbReference>
<sequence length="305" mass="32394">MDLNNKNVWLVLAGISAFLGGLLHIASLIGGSEWFAFLGAPTWAIESVRNGTWIAPVGGLIITGLMWLCSIYAFSGAGFLPKVPLLRTGLFSIACVCILRGLILVPFVIFNPNLFIPRGTFNIIASLIWLAIGMAFALGVQGLLVAPERFAVQKEKNNYLFLSGLVAILGGLLHVAAIFGGPTWYSFIGAPDGLAQMARLGLLYPVVACLVIAAFLFLCASYAFSAIGLIRRLPFLRTGLTLIAIGLICRGIGFIPLMIVRPSLFAGVCNCVGVDSLLIITSAVCLATGTGYAIGTKKSWGRLEK</sequence>
<proteinExistence type="predicted"/>
<evidence type="ECO:0000256" key="1">
    <source>
        <dbReference type="SAM" id="Phobius"/>
    </source>
</evidence>
<feature type="transmembrane region" description="Helical" evidence="1">
    <location>
        <begin position="158"/>
        <end position="182"/>
    </location>
</feature>
<dbReference type="OrthoDB" id="8776813at2"/>
<organism evidence="2 3">
    <name type="scientific">Solimicrobium silvestre</name>
    <dbReference type="NCBI Taxonomy" id="2099400"/>
    <lineage>
        <taxon>Bacteria</taxon>
        <taxon>Pseudomonadati</taxon>
        <taxon>Pseudomonadota</taxon>
        <taxon>Betaproteobacteria</taxon>
        <taxon>Burkholderiales</taxon>
        <taxon>Oxalobacteraceae</taxon>
        <taxon>Solimicrobium</taxon>
    </lineage>
</organism>
<evidence type="ECO:0000313" key="2">
    <source>
        <dbReference type="EMBL" id="PRC91794.1"/>
    </source>
</evidence>
<feature type="transmembrane region" description="Helical" evidence="1">
    <location>
        <begin position="86"/>
        <end position="109"/>
    </location>
</feature>
<keyword evidence="1" id="KW-0812">Transmembrane</keyword>
<keyword evidence="3" id="KW-1185">Reference proteome</keyword>
<accession>A0A2S9GVQ4</accession>
<feature type="transmembrane region" description="Helical" evidence="1">
    <location>
        <begin position="239"/>
        <end position="259"/>
    </location>
</feature>
<feature type="transmembrane region" description="Helical" evidence="1">
    <location>
        <begin position="202"/>
        <end position="227"/>
    </location>
</feature>
<dbReference type="Proteomes" id="UP000237839">
    <property type="component" value="Unassembled WGS sequence"/>
</dbReference>
<keyword evidence="1" id="KW-0472">Membrane</keyword>
<dbReference type="EMBL" id="PUGF01000019">
    <property type="protein sequence ID" value="PRC91794.1"/>
    <property type="molecule type" value="Genomic_DNA"/>
</dbReference>
<protein>
    <submittedName>
        <fullName evidence="2">Uncharacterized protein</fullName>
    </submittedName>
</protein>
<comment type="caution">
    <text evidence="2">The sequence shown here is derived from an EMBL/GenBank/DDBJ whole genome shotgun (WGS) entry which is preliminary data.</text>
</comment>
<keyword evidence="1" id="KW-1133">Transmembrane helix</keyword>
<feature type="transmembrane region" description="Helical" evidence="1">
    <location>
        <begin position="7"/>
        <end position="29"/>
    </location>
</feature>
<feature type="transmembrane region" description="Helical" evidence="1">
    <location>
        <begin position="265"/>
        <end position="295"/>
    </location>
</feature>
<dbReference type="AlphaFoldDB" id="A0A2S9GVQ4"/>
<reference evidence="2 3" key="1">
    <citation type="submission" date="2018-02" db="EMBL/GenBank/DDBJ databases">
        <title>Solimicrobium silvestre gen. nov., sp. nov., isolated from alpine forest soil.</title>
        <authorList>
            <person name="Margesin R."/>
            <person name="Albuquerque L."/>
            <person name="Zhang D.-C."/>
            <person name="Froufe H.J.C."/>
            <person name="Severino R."/>
            <person name="Roxo I."/>
            <person name="Egas C."/>
            <person name="Da Costa M.S."/>
        </authorList>
    </citation>
    <scope>NUCLEOTIDE SEQUENCE [LARGE SCALE GENOMIC DNA]</scope>
    <source>
        <strain evidence="2 3">S20-91</strain>
    </source>
</reference>